<comment type="caution">
    <text evidence="1">The sequence shown here is derived from an EMBL/GenBank/DDBJ whole genome shotgun (WGS) entry which is preliminary data.</text>
</comment>
<evidence type="ECO:0000313" key="1">
    <source>
        <dbReference type="EMBL" id="GIM28852.1"/>
    </source>
</evidence>
<dbReference type="AlphaFoldDB" id="A0A919RZ05"/>
<dbReference type="EMBL" id="BOPZ01000010">
    <property type="protein sequence ID" value="GIM28852.1"/>
    <property type="molecule type" value="Genomic_DNA"/>
</dbReference>
<proteinExistence type="predicted"/>
<reference evidence="1" key="1">
    <citation type="submission" date="2021-03" db="EMBL/GenBank/DDBJ databases">
        <title>Taxonomic study of Clostridium polyendosporum from meadow-gley soil under rice.</title>
        <authorList>
            <person name="Kobayashi H."/>
            <person name="Tanizawa Y."/>
            <person name="Yagura M."/>
        </authorList>
    </citation>
    <scope>NUCLEOTIDE SEQUENCE</scope>
    <source>
        <strain evidence="1">JCM 30710</strain>
    </source>
</reference>
<accession>A0A919RZ05</accession>
<keyword evidence="2" id="KW-1185">Reference proteome</keyword>
<gene>
    <name evidence="1" type="ORF">CPJCM30710_15180</name>
</gene>
<name>A0A919RZ05_9CLOT</name>
<organism evidence="1 2">
    <name type="scientific">Clostridium polyendosporum</name>
    <dbReference type="NCBI Taxonomy" id="69208"/>
    <lineage>
        <taxon>Bacteria</taxon>
        <taxon>Bacillati</taxon>
        <taxon>Bacillota</taxon>
        <taxon>Clostridia</taxon>
        <taxon>Eubacteriales</taxon>
        <taxon>Clostridiaceae</taxon>
        <taxon>Clostridium</taxon>
    </lineage>
</organism>
<protein>
    <submittedName>
        <fullName evidence="1">Uncharacterized protein</fullName>
    </submittedName>
</protein>
<sequence>MSGRISAHLKNFLNGNSYAAINHASVVPIIIVKRPVVNTIFIVFII</sequence>
<dbReference type="Proteomes" id="UP000679179">
    <property type="component" value="Unassembled WGS sequence"/>
</dbReference>
<evidence type="ECO:0000313" key="2">
    <source>
        <dbReference type="Proteomes" id="UP000679179"/>
    </source>
</evidence>